<accession>A0AAV4U6Z3</accession>
<protein>
    <submittedName>
        <fullName evidence="1">Uncharacterized protein</fullName>
    </submittedName>
</protein>
<dbReference type="Proteomes" id="UP001054837">
    <property type="component" value="Unassembled WGS sequence"/>
</dbReference>
<gene>
    <name evidence="1" type="ORF">CDAR_58011</name>
</gene>
<keyword evidence="2" id="KW-1185">Reference proteome</keyword>
<dbReference type="AlphaFoldDB" id="A0AAV4U6Z3"/>
<sequence>MSNNFSFLLQQYVFWQIVFNGYNTKHTDRVLFNLCRTRGSRLFRPRVYEITKTRKENTHFQRMVGSEIRTWMRFIDAPLSLPFEITFPVSALVGAPVSCQGKRHSKMDEM</sequence>
<proteinExistence type="predicted"/>
<evidence type="ECO:0000313" key="2">
    <source>
        <dbReference type="Proteomes" id="UP001054837"/>
    </source>
</evidence>
<reference evidence="1 2" key="1">
    <citation type="submission" date="2021-06" db="EMBL/GenBank/DDBJ databases">
        <title>Caerostris darwini draft genome.</title>
        <authorList>
            <person name="Kono N."/>
            <person name="Arakawa K."/>
        </authorList>
    </citation>
    <scope>NUCLEOTIDE SEQUENCE [LARGE SCALE GENOMIC DNA]</scope>
</reference>
<comment type="caution">
    <text evidence="1">The sequence shown here is derived from an EMBL/GenBank/DDBJ whole genome shotgun (WGS) entry which is preliminary data.</text>
</comment>
<evidence type="ECO:0000313" key="1">
    <source>
        <dbReference type="EMBL" id="GIY53544.1"/>
    </source>
</evidence>
<organism evidence="1 2">
    <name type="scientific">Caerostris darwini</name>
    <dbReference type="NCBI Taxonomy" id="1538125"/>
    <lineage>
        <taxon>Eukaryota</taxon>
        <taxon>Metazoa</taxon>
        <taxon>Ecdysozoa</taxon>
        <taxon>Arthropoda</taxon>
        <taxon>Chelicerata</taxon>
        <taxon>Arachnida</taxon>
        <taxon>Araneae</taxon>
        <taxon>Araneomorphae</taxon>
        <taxon>Entelegynae</taxon>
        <taxon>Araneoidea</taxon>
        <taxon>Araneidae</taxon>
        <taxon>Caerostris</taxon>
    </lineage>
</organism>
<dbReference type="EMBL" id="BPLQ01010785">
    <property type="protein sequence ID" value="GIY53544.1"/>
    <property type="molecule type" value="Genomic_DNA"/>
</dbReference>
<name>A0AAV4U6Z3_9ARAC</name>